<name>A0A1J0MC68_9CAUD</name>
<dbReference type="Pfam" id="PF00436">
    <property type="entry name" value="SSB"/>
    <property type="match status" value="1"/>
</dbReference>
<feature type="region of interest" description="Disordered" evidence="3">
    <location>
        <begin position="119"/>
        <end position="154"/>
    </location>
</feature>
<dbReference type="EMBL" id="KY092479">
    <property type="protein sequence ID" value="APD18522.1"/>
    <property type="molecule type" value="Genomic_DNA"/>
</dbReference>
<dbReference type="NCBIfam" id="NF005851">
    <property type="entry name" value="PRK07772.1"/>
    <property type="match status" value="1"/>
</dbReference>
<dbReference type="Gene3D" id="2.40.50.140">
    <property type="entry name" value="Nucleic acid-binding proteins"/>
    <property type="match status" value="1"/>
</dbReference>
<dbReference type="HAMAP" id="MF_00984">
    <property type="entry name" value="SSB"/>
    <property type="match status" value="1"/>
</dbReference>
<reference evidence="4 5" key="1">
    <citation type="submission" date="2016-11" db="EMBL/GenBank/DDBJ databases">
        <authorList>
            <person name="Meyer C.L."/>
            <person name="Nguyen V."/>
            <person name="Scott S.R."/>
            <person name="Nayek S."/>
            <person name="Syed N."/>
            <person name="Wagner P.E."/>
            <person name="Bhuiyan S."/>
            <person name="Layton S.R."/>
            <person name="Donegan-Quick R."/>
            <person name="Kim T."/>
            <person name="Visi D.K."/>
            <person name="Allen M.S."/>
            <person name="Hughes L.E."/>
            <person name="Garlena R.A."/>
            <person name="Russell D.A."/>
            <person name="Pope W.H."/>
            <person name="Jacobs-Sera D."/>
            <person name="Hendrix R.W."/>
            <person name="Hatfull G.F."/>
        </authorList>
    </citation>
    <scope>NUCLEOTIDE SEQUENCE [LARGE SCALE GENOMIC DNA]</scope>
</reference>
<evidence type="ECO:0000313" key="5">
    <source>
        <dbReference type="Proteomes" id="UP000222426"/>
    </source>
</evidence>
<keyword evidence="1 2" id="KW-0238">DNA-binding</keyword>
<dbReference type="PIRSF" id="PIRSF002070">
    <property type="entry name" value="SSB"/>
    <property type="match status" value="1"/>
</dbReference>
<dbReference type="GO" id="GO:0006260">
    <property type="term" value="P:DNA replication"/>
    <property type="evidence" value="ECO:0007669"/>
    <property type="project" value="InterPro"/>
</dbReference>
<dbReference type="InterPro" id="IPR012340">
    <property type="entry name" value="NA-bd_OB-fold"/>
</dbReference>
<dbReference type="InterPro" id="IPR011344">
    <property type="entry name" value="ssDNA-bd"/>
</dbReference>
<dbReference type="GO" id="GO:0009295">
    <property type="term" value="C:nucleoid"/>
    <property type="evidence" value="ECO:0007669"/>
    <property type="project" value="TreeGrafter"/>
</dbReference>
<gene>
    <name evidence="4" type="ORF">SEA_IDIDSUMTINWONG_47</name>
</gene>
<dbReference type="GO" id="GO:0003697">
    <property type="term" value="F:single-stranded DNA binding"/>
    <property type="evidence" value="ECO:0007669"/>
    <property type="project" value="InterPro"/>
</dbReference>
<dbReference type="Proteomes" id="UP000222426">
    <property type="component" value="Segment"/>
</dbReference>
<dbReference type="PROSITE" id="PS50935">
    <property type="entry name" value="SSB"/>
    <property type="match status" value="1"/>
</dbReference>
<dbReference type="InterPro" id="IPR000424">
    <property type="entry name" value="Primosome_PriB/ssb"/>
</dbReference>
<evidence type="ECO:0000256" key="1">
    <source>
        <dbReference type="ARBA" id="ARBA00023125"/>
    </source>
</evidence>
<protein>
    <recommendedName>
        <fullName evidence="2">Single-stranded DNA-binding protein</fullName>
    </recommendedName>
</protein>
<proteinExistence type="inferred from homology"/>
<dbReference type="PANTHER" id="PTHR10302:SF27">
    <property type="entry name" value="SINGLE-STRANDED DNA-BINDING PROTEIN"/>
    <property type="match status" value="1"/>
</dbReference>
<dbReference type="SUPFAM" id="SSF50249">
    <property type="entry name" value="Nucleic acid-binding proteins"/>
    <property type="match status" value="1"/>
</dbReference>
<sequence length="154" mass="16957">MAGETTITITGNLVDDPELRHTPSGHAVTKFRIASTPRTYDKQSGQWQDGESLFMTVSAWRTLGENVAASVQRGTRVVVVGTLRQRTYEDNQGVKRTVVEVEAEEVAPSLRNATAQVTKTTGNRQGGNSQQQQQSGYGQQQPQYDQWNTNGPAY</sequence>
<keyword evidence="5" id="KW-1185">Reference proteome</keyword>
<dbReference type="CDD" id="cd04496">
    <property type="entry name" value="SSB_OBF"/>
    <property type="match status" value="1"/>
</dbReference>
<evidence type="ECO:0000256" key="3">
    <source>
        <dbReference type="SAM" id="MobiDB-lite"/>
    </source>
</evidence>
<evidence type="ECO:0000313" key="4">
    <source>
        <dbReference type="EMBL" id="APD18522.1"/>
    </source>
</evidence>
<organism evidence="4 5">
    <name type="scientific">Streptomyces phage Ididsumtinwong</name>
    <dbReference type="NCBI Taxonomy" id="1920308"/>
    <lineage>
        <taxon>Viruses</taxon>
        <taxon>Duplodnaviria</taxon>
        <taxon>Heunggongvirae</taxon>
        <taxon>Uroviricota</taxon>
        <taxon>Caudoviricetes</taxon>
        <taxon>Austintatiousvirus</taxon>
        <taxon>Austintatiousvirus ididsumtinwong</taxon>
    </lineage>
</organism>
<feature type="compositionally biased region" description="Low complexity" evidence="3">
    <location>
        <begin position="122"/>
        <end position="146"/>
    </location>
</feature>
<evidence type="ECO:0000256" key="2">
    <source>
        <dbReference type="PIRNR" id="PIRNR002070"/>
    </source>
</evidence>
<dbReference type="PANTHER" id="PTHR10302">
    <property type="entry name" value="SINGLE-STRANDED DNA-BINDING PROTEIN"/>
    <property type="match status" value="1"/>
</dbReference>
<dbReference type="NCBIfam" id="TIGR00621">
    <property type="entry name" value="ssb"/>
    <property type="match status" value="1"/>
</dbReference>
<accession>A0A1J0MC68</accession>